<accession>A0A0E9RBN3</accession>
<evidence type="ECO:0000313" key="1">
    <source>
        <dbReference type="EMBL" id="JAH25880.1"/>
    </source>
</evidence>
<organism evidence="1">
    <name type="scientific">Anguilla anguilla</name>
    <name type="common">European freshwater eel</name>
    <name type="synonym">Muraena anguilla</name>
    <dbReference type="NCBI Taxonomy" id="7936"/>
    <lineage>
        <taxon>Eukaryota</taxon>
        <taxon>Metazoa</taxon>
        <taxon>Chordata</taxon>
        <taxon>Craniata</taxon>
        <taxon>Vertebrata</taxon>
        <taxon>Euteleostomi</taxon>
        <taxon>Actinopterygii</taxon>
        <taxon>Neopterygii</taxon>
        <taxon>Teleostei</taxon>
        <taxon>Anguilliformes</taxon>
        <taxon>Anguillidae</taxon>
        <taxon>Anguilla</taxon>
    </lineage>
</organism>
<reference evidence="1" key="1">
    <citation type="submission" date="2014-11" db="EMBL/GenBank/DDBJ databases">
        <authorList>
            <person name="Amaro Gonzalez C."/>
        </authorList>
    </citation>
    <scope>NUCLEOTIDE SEQUENCE</scope>
</reference>
<name>A0A0E9RBN3_ANGAN</name>
<reference evidence="1" key="2">
    <citation type="journal article" date="2015" name="Fish Shellfish Immunol.">
        <title>Early steps in the European eel (Anguilla anguilla)-Vibrio vulnificus interaction in the gills: Role of the RtxA13 toxin.</title>
        <authorList>
            <person name="Callol A."/>
            <person name="Pajuelo D."/>
            <person name="Ebbesson L."/>
            <person name="Teles M."/>
            <person name="MacKenzie S."/>
            <person name="Amaro C."/>
        </authorList>
    </citation>
    <scope>NUCLEOTIDE SEQUENCE</scope>
</reference>
<sequence>MILLISWYFNNNNNNNNNNELFQFKVSISNQIICLILA</sequence>
<proteinExistence type="predicted"/>
<dbReference type="EMBL" id="GBXM01082697">
    <property type="protein sequence ID" value="JAH25880.1"/>
    <property type="molecule type" value="Transcribed_RNA"/>
</dbReference>
<dbReference type="AlphaFoldDB" id="A0A0E9RBN3"/>
<protein>
    <submittedName>
        <fullName evidence="1">Uncharacterized protein</fullName>
    </submittedName>
</protein>